<accession>A0A0S4JMX7</accession>
<evidence type="ECO:0000259" key="2">
    <source>
        <dbReference type="Pfam" id="PF02342"/>
    </source>
</evidence>
<protein>
    <recommendedName>
        <fullName evidence="2">TerD domain-containing protein</fullName>
    </recommendedName>
</protein>
<proteinExistence type="predicted"/>
<feature type="domain" description="TerD" evidence="2">
    <location>
        <begin position="164"/>
        <end position="301"/>
    </location>
</feature>
<dbReference type="Proteomes" id="UP000051952">
    <property type="component" value="Unassembled WGS sequence"/>
</dbReference>
<name>A0A0S4JMX7_BODSA</name>
<reference evidence="4" key="1">
    <citation type="submission" date="2015-09" db="EMBL/GenBank/DDBJ databases">
        <authorList>
            <consortium name="Pathogen Informatics"/>
        </authorList>
    </citation>
    <scope>NUCLEOTIDE SEQUENCE [LARGE SCALE GENOMIC DNA]</scope>
    <source>
        <strain evidence="4">Lake Konstanz</strain>
    </source>
</reference>
<dbReference type="Pfam" id="PF02342">
    <property type="entry name" value="TerD"/>
    <property type="match status" value="1"/>
</dbReference>
<dbReference type="PANTHER" id="PTHR32097">
    <property type="entry name" value="CAMP-BINDING PROTEIN 1-RELATED"/>
    <property type="match status" value="1"/>
</dbReference>
<dbReference type="OrthoDB" id="443958at2759"/>
<dbReference type="EMBL" id="CYKH01002092">
    <property type="protein sequence ID" value="CUG92877.1"/>
    <property type="molecule type" value="Genomic_DNA"/>
</dbReference>
<dbReference type="InterPro" id="IPR003325">
    <property type="entry name" value="TerD"/>
</dbReference>
<dbReference type="VEuPathDB" id="TriTrypDB:BSAL_02675"/>
<evidence type="ECO:0000313" key="3">
    <source>
        <dbReference type="EMBL" id="CUG92877.1"/>
    </source>
</evidence>
<evidence type="ECO:0000256" key="1">
    <source>
        <dbReference type="SAM" id="MobiDB-lite"/>
    </source>
</evidence>
<keyword evidence="4" id="KW-1185">Reference proteome</keyword>
<sequence length="334" mass="37003">MEFFSHEEFIRAARMEGKEVRVTVEDALRLSASSKNHDKDKAGMQSRWNEALEREAADRELATRKLRKQAQAELGNLHNRKSTPVPFAASSTPPVPLASSTPPVPQTAASTPVPFSAASSAQVLDQDNTKESDASSCKPQTLPLSQEYDINKAAQSLESVDSRLKVVNENSNEIRVEMWWQGNIDLDLSCVLIDNNNRRCGVFFFGETELNRAFHHSGDMLAGPKPGGASERVTVLLRQVSQEVKFVYFVMTAFSADSCGDVEKLLVRIVDGIDSKTLLGDTKTISERTRAALLCRLERESSETFTMKILETTFDHGDTVLSLTREIELHAATL</sequence>
<dbReference type="InterPro" id="IPR051324">
    <property type="entry name" value="Stress/Tellurium_Resist"/>
</dbReference>
<feature type="region of interest" description="Disordered" evidence="1">
    <location>
        <begin position="72"/>
        <end position="141"/>
    </location>
</feature>
<dbReference type="CDD" id="cd06974">
    <property type="entry name" value="TerD_like"/>
    <property type="match status" value="1"/>
</dbReference>
<feature type="compositionally biased region" description="Polar residues" evidence="1">
    <location>
        <begin position="117"/>
        <end position="126"/>
    </location>
</feature>
<dbReference type="Gene3D" id="2.60.60.30">
    <property type="entry name" value="sav2460 like domains"/>
    <property type="match status" value="1"/>
</dbReference>
<dbReference type="AlphaFoldDB" id="A0A0S4JMX7"/>
<gene>
    <name evidence="3" type="ORF">BSAL_02675</name>
</gene>
<organism evidence="3 4">
    <name type="scientific">Bodo saltans</name>
    <name type="common">Flagellated protozoan</name>
    <dbReference type="NCBI Taxonomy" id="75058"/>
    <lineage>
        <taxon>Eukaryota</taxon>
        <taxon>Discoba</taxon>
        <taxon>Euglenozoa</taxon>
        <taxon>Kinetoplastea</taxon>
        <taxon>Metakinetoplastina</taxon>
        <taxon>Eubodonida</taxon>
        <taxon>Bodonidae</taxon>
        <taxon>Bodo</taxon>
    </lineage>
</organism>
<evidence type="ECO:0000313" key="4">
    <source>
        <dbReference type="Proteomes" id="UP000051952"/>
    </source>
</evidence>
<dbReference type="PANTHER" id="PTHR32097:SF17">
    <property type="entry name" value="CAMP-BINDING PROTEIN 1-RELATED"/>
    <property type="match status" value="1"/>
</dbReference>